<dbReference type="PANTHER" id="PTHR43767">
    <property type="entry name" value="LONG-CHAIN-FATTY-ACID--COA LIGASE"/>
    <property type="match status" value="1"/>
</dbReference>
<dbReference type="InterPro" id="IPR042099">
    <property type="entry name" value="ANL_N_sf"/>
</dbReference>
<dbReference type="Pfam" id="PF00501">
    <property type="entry name" value="AMP-binding"/>
    <property type="match status" value="1"/>
</dbReference>
<dbReference type="SUPFAM" id="SSF56801">
    <property type="entry name" value="Acetyl-CoA synthetase-like"/>
    <property type="match status" value="1"/>
</dbReference>
<comment type="caution">
    <text evidence="3">The sequence shown here is derived from an EMBL/GenBank/DDBJ whole genome shotgun (WGS) entry which is preliminary data.</text>
</comment>
<dbReference type="Pfam" id="PF13193">
    <property type="entry name" value="AMP-binding_C"/>
    <property type="match status" value="1"/>
</dbReference>
<feature type="domain" description="AMP-binding enzyme C-terminal" evidence="2">
    <location>
        <begin position="460"/>
        <end position="533"/>
    </location>
</feature>
<accession>A0ABW6J6B0</accession>
<dbReference type="InterPro" id="IPR020845">
    <property type="entry name" value="AMP-binding_CS"/>
</dbReference>
<reference evidence="3 4" key="1">
    <citation type="submission" date="2024-09" db="EMBL/GenBank/DDBJ databases">
        <title>The Natural Products Discovery Center: Release of the First 8490 Sequenced Strains for Exploring Actinobacteria Biosynthetic Diversity.</title>
        <authorList>
            <person name="Kalkreuter E."/>
            <person name="Kautsar S.A."/>
            <person name="Yang D."/>
            <person name="Bader C.D."/>
            <person name="Teijaro C.N."/>
            <person name="Fluegel L."/>
            <person name="Davis C.M."/>
            <person name="Simpson J.R."/>
            <person name="Lauterbach L."/>
            <person name="Steele A.D."/>
            <person name="Gui C."/>
            <person name="Meng S."/>
            <person name="Li G."/>
            <person name="Viehrig K."/>
            <person name="Ye F."/>
            <person name="Su P."/>
            <person name="Kiefer A.F."/>
            <person name="Nichols A."/>
            <person name="Cepeda A.J."/>
            <person name="Yan W."/>
            <person name="Fan B."/>
            <person name="Jiang Y."/>
            <person name="Adhikari A."/>
            <person name="Zheng C.-J."/>
            <person name="Schuster L."/>
            <person name="Cowan T.M."/>
            <person name="Smanski M.J."/>
            <person name="Chevrette M.G."/>
            <person name="De Carvalho L.P.S."/>
            <person name="Shen B."/>
        </authorList>
    </citation>
    <scope>NUCLEOTIDE SEQUENCE [LARGE SCALE GENOMIC DNA]</scope>
    <source>
        <strain evidence="3 4">NPDC056472</strain>
    </source>
</reference>
<dbReference type="PANTHER" id="PTHR43767:SF1">
    <property type="entry name" value="NONRIBOSOMAL PEPTIDE SYNTHASE PES1 (EUROFUNG)-RELATED"/>
    <property type="match status" value="1"/>
</dbReference>
<keyword evidence="4" id="KW-1185">Reference proteome</keyword>
<dbReference type="PROSITE" id="PS00455">
    <property type="entry name" value="AMP_BINDING"/>
    <property type="match status" value="1"/>
</dbReference>
<sequence length="551" mass="58815">MTTPTRPSIADLFRSVAHAVPEREAIVHRSLRRTYAELYDRGERLAGLLAARGLGAHRERDGLQAHESGQDHLALLLHNGPEYAEACLGAFASRVAPFNVNYRYTAAELKNLFADARPAVVVYHATLAPTLADVLDELVGAPLLLQVADDSGNPLLPGALDYEEALAAAPSHGSRPATSPDDLYIIYTGGTTGMPKGTLWSQYGIWRATLGGAAFPEEVTAADVALAAAATPGRRVLGAAPFMHGAGGWQLLATLLSGGLIAIPDRVHRLDAADVCALIERERLETCALVGEAFARPVADEMERRTYDFSSVRAFVVGGGATSPGTKERLLAALGDRAVLSDGAGATETGRIIQADLTLGEKAEPGVFALTPRACVLDHARTRTLEPGEPEIGWLAAHEPLPFGYLGDPVKTAATFPVVAGRRMAVPGDLAELRADGRLVLRGRAATTINSGGEKIFAEEVERALFTHPAVRDVLVLGRPSERWGEEVVALVLLEAEADDDQLRGQAARQLARYKLPKEFVRVPEIRRSPAGKADYVWARSVVETVAKGKT</sequence>
<gene>
    <name evidence="3" type="ORF">ACFQ63_36180</name>
</gene>
<evidence type="ECO:0000313" key="4">
    <source>
        <dbReference type="Proteomes" id="UP001600424"/>
    </source>
</evidence>
<name>A0ABW6J6B0_STRWE</name>
<dbReference type="InterPro" id="IPR025110">
    <property type="entry name" value="AMP-bd_C"/>
</dbReference>
<evidence type="ECO:0000259" key="2">
    <source>
        <dbReference type="Pfam" id="PF13193"/>
    </source>
</evidence>
<dbReference type="RefSeq" id="WP_386254137.1">
    <property type="nucleotide sequence ID" value="NZ_JBHTRV010000043.1"/>
</dbReference>
<protein>
    <submittedName>
        <fullName evidence="3">AMP-binding protein</fullName>
    </submittedName>
</protein>
<dbReference type="NCBIfam" id="NF005863">
    <property type="entry name" value="PRK07798.1"/>
    <property type="match status" value="1"/>
</dbReference>
<dbReference type="Gene3D" id="3.30.300.30">
    <property type="match status" value="1"/>
</dbReference>
<evidence type="ECO:0000313" key="3">
    <source>
        <dbReference type="EMBL" id="MFE5985124.1"/>
    </source>
</evidence>
<feature type="domain" description="AMP-dependent synthetase/ligase" evidence="1">
    <location>
        <begin position="14"/>
        <end position="395"/>
    </location>
</feature>
<dbReference type="Gene3D" id="3.40.50.12780">
    <property type="entry name" value="N-terminal domain of ligase-like"/>
    <property type="match status" value="1"/>
</dbReference>
<organism evidence="3 4">
    <name type="scientific">Streptomyces wedmorensis</name>
    <dbReference type="NCBI Taxonomy" id="43759"/>
    <lineage>
        <taxon>Bacteria</taxon>
        <taxon>Bacillati</taxon>
        <taxon>Actinomycetota</taxon>
        <taxon>Actinomycetes</taxon>
        <taxon>Kitasatosporales</taxon>
        <taxon>Streptomycetaceae</taxon>
        <taxon>Streptomyces</taxon>
    </lineage>
</organism>
<dbReference type="Proteomes" id="UP001600424">
    <property type="component" value="Unassembled WGS sequence"/>
</dbReference>
<evidence type="ECO:0000259" key="1">
    <source>
        <dbReference type="Pfam" id="PF00501"/>
    </source>
</evidence>
<proteinExistence type="predicted"/>
<dbReference type="InterPro" id="IPR045851">
    <property type="entry name" value="AMP-bd_C_sf"/>
</dbReference>
<dbReference type="EMBL" id="JBHTRV010000043">
    <property type="protein sequence ID" value="MFE5985124.1"/>
    <property type="molecule type" value="Genomic_DNA"/>
</dbReference>
<dbReference type="InterPro" id="IPR050237">
    <property type="entry name" value="ATP-dep_AMP-bd_enzyme"/>
</dbReference>
<dbReference type="InterPro" id="IPR000873">
    <property type="entry name" value="AMP-dep_synth/lig_dom"/>
</dbReference>